<proteinExistence type="predicted"/>
<comment type="caution">
    <text evidence="1">The sequence shown here is derived from an EMBL/GenBank/DDBJ whole genome shotgun (WGS) entry which is preliminary data.</text>
</comment>
<dbReference type="AlphaFoldDB" id="A0A1F6WUW5"/>
<dbReference type="EMBL" id="MFUU01000021">
    <property type="protein sequence ID" value="OGI85666.1"/>
    <property type="molecule type" value="Genomic_DNA"/>
</dbReference>
<evidence type="ECO:0000313" key="2">
    <source>
        <dbReference type="Proteomes" id="UP000179352"/>
    </source>
</evidence>
<dbReference type="Proteomes" id="UP000179352">
    <property type="component" value="Unassembled WGS sequence"/>
</dbReference>
<reference evidence="1 2" key="1">
    <citation type="journal article" date="2016" name="Nat. Commun.">
        <title>Thousands of microbial genomes shed light on interconnected biogeochemical processes in an aquifer system.</title>
        <authorList>
            <person name="Anantharaman K."/>
            <person name="Brown C.T."/>
            <person name="Hug L.A."/>
            <person name="Sharon I."/>
            <person name="Castelle C.J."/>
            <person name="Probst A.J."/>
            <person name="Thomas B.C."/>
            <person name="Singh A."/>
            <person name="Wilkins M.J."/>
            <person name="Karaoz U."/>
            <person name="Brodie E.L."/>
            <person name="Williams K.H."/>
            <person name="Hubbard S.S."/>
            <person name="Banfield J.F."/>
        </authorList>
    </citation>
    <scope>NUCLEOTIDE SEQUENCE [LARGE SCALE GENOMIC DNA]</scope>
</reference>
<evidence type="ECO:0000313" key="1">
    <source>
        <dbReference type="EMBL" id="OGI85666.1"/>
    </source>
</evidence>
<sequence length="212" mass="23953">MVLLWQANDSYVPPFYKGKAMPTDGSEIKVVAMPEIKVGSILVNPKNMTYVWKNGDNNMPKESGYGKNFLAYVNDYLENSESISVTVSTVDQKYSSQSNITIRTVRPEIFFYRQDAELGIIWENALSANHQIKSEEIILAAPYFISPKDIRRPELIFNWSINDRTVNIPIYSKSLMPLKAQAGASGASKLRLDIENTGKIYQSAKKEINIAY</sequence>
<gene>
    <name evidence="1" type="ORF">A3A01_01815</name>
</gene>
<name>A0A1F6WUW5_9BACT</name>
<organism evidence="1 2">
    <name type="scientific">Candidatus Nomurabacteria bacterium RIFCSPLOWO2_01_FULL_39_17</name>
    <dbReference type="NCBI Taxonomy" id="1801770"/>
    <lineage>
        <taxon>Bacteria</taxon>
        <taxon>Candidatus Nomuraibacteriota</taxon>
    </lineage>
</organism>
<protein>
    <submittedName>
        <fullName evidence="1">Uncharacterized protein</fullName>
    </submittedName>
</protein>
<dbReference type="STRING" id="1801770.A3A01_01815"/>
<accession>A0A1F6WUW5</accession>